<dbReference type="SMART" id="SM00349">
    <property type="entry name" value="KRAB"/>
    <property type="match status" value="1"/>
</dbReference>
<organism evidence="2 3">
    <name type="scientific">Balaenoptera acutorostrata</name>
    <name type="common">Common minke whale</name>
    <name type="synonym">Balaena rostrata</name>
    <dbReference type="NCBI Taxonomy" id="9767"/>
    <lineage>
        <taxon>Eukaryota</taxon>
        <taxon>Metazoa</taxon>
        <taxon>Chordata</taxon>
        <taxon>Craniata</taxon>
        <taxon>Vertebrata</taxon>
        <taxon>Euteleostomi</taxon>
        <taxon>Mammalia</taxon>
        <taxon>Eutheria</taxon>
        <taxon>Laurasiatheria</taxon>
        <taxon>Artiodactyla</taxon>
        <taxon>Whippomorpha</taxon>
        <taxon>Cetacea</taxon>
        <taxon>Mysticeti</taxon>
        <taxon>Balaenopteridae</taxon>
        <taxon>Balaenoptera</taxon>
    </lineage>
</organism>
<dbReference type="CDD" id="cd07765">
    <property type="entry name" value="KRAB_A-box"/>
    <property type="match status" value="1"/>
</dbReference>
<dbReference type="InterPro" id="IPR050169">
    <property type="entry name" value="Krueppel_C2H2_ZnF"/>
</dbReference>
<keyword evidence="2" id="KW-1185">Reference proteome</keyword>
<sequence length="104" mass="11833">MTLSQALLTFRDVAIEFSQEEWECLNPAQRALYRDVMLENYRNLVSLEGIMTVTLNPLSWQKKGVNTACGILVPRPGIEAAPPAVEAWSLNHWTTREVPSLTWF</sequence>
<evidence type="ECO:0000313" key="2">
    <source>
        <dbReference type="Proteomes" id="UP001652580"/>
    </source>
</evidence>
<dbReference type="Proteomes" id="UP001652580">
    <property type="component" value="Chromosome 19"/>
</dbReference>
<dbReference type="PROSITE" id="PS50805">
    <property type="entry name" value="KRAB"/>
    <property type="match status" value="1"/>
</dbReference>
<gene>
    <name evidence="3" type="primary">LOC103011735</name>
</gene>
<dbReference type="InterPro" id="IPR036051">
    <property type="entry name" value="KRAB_dom_sf"/>
</dbReference>
<proteinExistence type="predicted"/>
<dbReference type="PANTHER" id="PTHR23232">
    <property type="entry name" value="KRAB DOMAIN C2H2 ZINC FINGER"/>
    <property type="match status" value="1"/>
</dbReference>
<accession>A0ABM3SI70</accession>
<dbReference type="InterPro" id="IPR001909">
    <property type="entry name" value="KRAB"/>
</dbReference>
<evidence type="ECO:0000313" key="3">
    <source>
        <dbReference type="RefSeq" id="XP_057389546.1"/>
    </source>
</evidence>
<feature type="domain" description="KRAB" evidence="1">
    <location>
        <begin position="8"/>
        <end position="100"/>
    </location>
</feature>
<evidence type="ECO:0000259" key="1">
    <source>
        <dbReference type="PROSITE" id="PS50805"/>
    </source>
</evidence>
<dbReference type="GeneID" id="103011735"/>
<dbReference type="PANTHER" id="PTHR23232:SF158">
    <property type="entry name" value="KRAB DOMAIN-CONTAINING PROTEIN 5"/>
    <property type="match status" value="1"/>
</dbReference>
<dbReference type="SUPFAM" id="SSF109640">
    <property type="entry name" value="KRAB domain (Kruppel-associated box)"/>
    <property type="match status" value="1"/>
</dbReference>
<reference evidence="3" key="1">
    <citation type="submission" date="2025-08" db="UniProtKB">
        <authorList>
            <consortium name="RefSeq"/>
        </authorList>
    </citation>
    <scope>IDENTIFICATION</scope>
</reference>
<dbReference type="Gene3D" id="6.10.140.140">
    <property type="match status" value="1"/>
</dbReference>
<dbReference type="RefSeq" id="XP_057389546.1">
    <property type="nucleotide sequence ID" value="XM_057533563.1"/>
</dbReference>
<name>A0ABM3SI70_BALAC</name>
<protein>
    <submittedName>
        <fullName evidence="3">Zinc finger protein 320-like isoform X2</fullName>
    </submittedName>
</protein>
<dbReference type="Pfam" id="PF01352">
    <property type="entry name" value="KRAB"/>
    <property type="match status" value="1"/>
</dbReference>